<evidence type="ECO:0000256" key="4">
    <source>
        <dbReference type="ARBA" id="ARBA00022801"/>
    </source>
</evidence>
<dbReference type="InterPro" id="IPR002562">
    <property type="entry name" value="3'-5'_exonuclease_dom"/>
</dbReference>
<dbReference type="Pfam" id="PF08066">
    <property type="entry name" value="PMC2NT"/>
    <property type="match status" value="1"/>
</dbReference>
<dbReference type="GO" id="GO:0071035">
    <property type="term" value="P:nuclear polyadenylation-dependent rRNA catabolic process"/>
    <property type="evidence" value="ECO:0007669"/>
    <property type="project" value="TreeGrafter"/>
</dbReference>
<dbReference type="InterPro" id="IPR045092">
    <property type="entry name" value="Rrp6-like"/>
</dbReference>
<dbReference type="GO" id="GO:0071044">
    <property type="term" value="P:histone mRNA catabolic process"/>
    <property type="evidence" value="ECO:0007669"/>
    <property type="project" value="TreeGrafter"/>
</dbReference>
<dbReference type="InterPro" id="IPR036397">
    <property type="entry name" value="RNaseH_sf"/>
</dbReference>
<evidence type="ECO:0000259" key="10">
    <source>
        <dbReference type="PROSITE" id="PS50967"/>
    </source>
</evidence>
<dbReference type="GO" id="GO:0071037">
    <property type="term" value="P:nuclear polyadenylation-dependent snRNA catabolic process"/>
    <property type="evidence" value="ECO:0007669"/>
    <property type="project" value="TreeGrafter"/>
</dbReference>
<feature type="region of interest" description="Disordered" evidence="9">
    <location>
        <begin position="614"/>
        <end position="760"/>
    </location>
</feature>
<dbReference type="AlphaFoldDB" id="A0A507QVZ1"/>
<gene>
    <name evidence="11" type="primary">RRP6</name>
    <name evidence="11" type="ORF">MPDQ_005669</name>
</gene>
<dbReference type="GO" id="GO:0000176">
    <property type="term" value="C:nuclear exosome (RNase complex)"/>
    <property type="evidence" value="ECO:0007669"/>
    <property type="project" value="InterPro"/>
</dbReference>
<sequence length="760" mass="85420">MDPAKDFVSFHDQLTSKLVQTTRTVGQLASEDLNFYRTSNSEISESLDEQSGRIISLTSSILKAATARTDVKAPVLENEESIEDNWRGVVDVIDALLEKADACLDEFTGIIKRLSPSQQEQAAAPTSKFGKKAAQTKFPSIYDYGPSKIPKPQLQFERVADNTDASPFRPLLRAKPHAIVSLEESLKAVEPDGGFRNPYETEIRAAKYPASTYTMSPPVTYLPFDTTTATFVDTVEGVKEMLEELKSAKEIAIDLEHHDVHSYHGLVSLMQISTRDKDWVVDTLKPWREELQILNEVFTDPSVLKVFHGSSMDIIWLQRDLGLYVVGMFDTYHAACALNYPRRSLKYLLQKFTGFEADKKYQMADWRIRPLPPGMFDYARSDTHYLLNVYDHLRNELIENSTPEENLIDYVLEQSKIEALQRYERPVYDAETGQGPGGWYDYLSRSGTILSKEQFSVFRAVHQWRDEVARAEDEGVQCVFPKHVLFKVAQVMPLDLGTLFRTLSPMTTITKDRASDLLEVIKKAKVAGAMGPEWRDIIKPLKLSGKAALMAVAEKPEDRDYPVAERCTISQFWGDVLDCQEPPASPECSVVASREALRLSLPLPPMPMTVSEAREKLAPSNPTSAPKPAAPTPAVTVEETDSNQIFTVKESSRKRKTPSPATNEEAEDVRTDARSSLDTTDNISKKARKKTKKEKKSLSSQPEEAPFDYTKAESVLNAQRDQAATQPARTFNPYAKAMDAPKGMRKTKMDKAARSFTFRK</sequence>
<dbReference type="FunFam" id="1.10.150.80:FF:000001">
    <property type="entry name" value="Putative exosome component 10"/>
    <property type="match status" value="1"/>
</dbReference>
<comment type="subcellular location">
    <subcellularLocation>
        <location evidence="1">Nucleus</location>
    </subcellularLocation>
</comment>
<dbReference type="FunFam" id="3.30.420.10:FF:000059">
    <property type="entry name" value="Exosome complex exonuclease Rrp6"/>
    <property type="match status" value="1"/>
</dbReference>
<keyword evidence="7" id="KW-0539">Nucleus</keyword>
<dbReference type="PANTHER" id="PTHR12124:SF47">
    <property type="entry name" value="EXOSOME COMPONENT 10"/>
    <property type="match status" value="1"/>
</dbReference>
<dbReference type="SMART" id="SM00341">
    <property type="entry name" value="HRDC"/>
    <property type="match status" value="1"/>
</dbReference>
<name>A0A507QVZ1_MONPU</name>
<dbReference type="PROSITE" id="PS50967">
    <property type="entry name" value="HRDC"/>
    <property type="match status" value="1"/>
</dbReference>
<accession>A0A507QVZ1</accession>
<evidence type="ECO:0000256" key="9">
    <source>
        <dbReference type="SAM" id="MobiDB-lite"/>
    </source>
</evidence>
<evidence type="ECO:0000256" key="8">
    <source>
        <dbReference type="ARBA" id="ARBA00043957"/>
    </source>
</evidence>
<dbReference type="GO" id="GO:0071040">
    <property type="term" value="P:nuclear polyadenylation-dependent antisense transcript catabolic process"/>
    <property type="evidence" value="ECO:0007669"/>
    <property type="project" value="TreeGrafter"/>
</dbReference>
<keyword evidence="6" id="KW-0269">Exonuclease</keyword>
<feature type="compositionally biased region" description="Basic residues" evidence="9">
    <location>
        <begin position="685"/>
        <end position="695"/>
    </location>
</feature>
<dbReference type="GO" id="GO:0071036">
    <property type="term" value="P:nuclear polyadenylation-dependent snoRNA catabolic process"/>
    <property type="evidence" value="ECO:0007669"/>
    <property type="project" value="TreeGrafter"/>
</dbReference>
<dbReference type="Proteomes" id="UP000319663">
    <property type="component" value="Unassembled WGS sequence"/>
</dbReference>
<dbReference type="GO" id="GO:0071039">
    <property type="term" value="P:nuclear polyadenylation-dependent CUT catabolic process"/>
    <property type="evidence" value="ECO:0007669"/>
    <property type="project" value="TreeGrafter"/>
</dbReference>
<dbReference type="Gene3D" id="1.10.150.80">
    <property type="entry name" value="HRDC domain"/>
    <property type="match status" value="1"/>
</dbReference>
<keyword evidence="2" id="KW-0698">rRNA processing</keyword>
<evidence type="ECO:0000256" key="7">
    <source>
        <dbReference type="ARBA" id="ARBA00023242"/>
    </source>
</evidence>
<dbReference type="InterPro" id="IPR010997">
    <property type="entry name" value="HRDC-like_sf"/>
</dbReference>
<dbReference type="InterPro" id="IPR002121">
    <property type="entry name" value="HRDC_dom"/>
</dbReference>
<keyword evidence="4" id="KW-0378">Hydrolase</keyword>
<feature type="compositionally biased region" description="Low complexity" evidence="9">
    <location>
        <begin position="618"/>
        <end position="627"/>
    </location>
</feature>
<feature type="compositionally biased region" description="Polar residues" evidence="9">
    <location>
        <begin position="716"/>
        <end position="729"/>
    </location>
</feature>
<reference evidence="11 12" key="1">
    <citation type="submission" date="2019-06" db="EMBL/GenBank/DDBJ databases">
        <title>Wine fermentation using esterase from Monascus purpureus.</title>
        <authorList>
            <person name="Geng C."/>
            <person name="Zhang Y."/>
        </authorList>
    </citation>
    <scope>NUCLEOTIDE SEQUENCE [LARGE SCALE GENOMIC DNA]</scope>
    <source>
        <strain evidence="11">HQ1</strain>
    </source>
</reference>
<dbReference type="InterPro" id="IPR012337">
    <property type="entry name" value="RNaseH-like_sf"/>
</dbReference>
<evidence type="ECO:0000313" key="12">
    <source>
        <dbReference type="Proteomes" id="UP000319663"/>
    </source>
</evidence>
<dbReference type="PANTHER" id="PTHR12124">
    <property type="entry name" value="POLYMYOSITIS/SCLERODERMA AUTOANTIGEN-RELATED"/>
    <property type="match status" value="1"/>
</dbReference>
<keyword evidence="12" id="KW-1185">Reference proteome</keyword>
<dbReference type="STRING" id="5098.A0A507QVZ1"/>
<dbReference type="GO" id="GO:0071051">
    <property type="term" value="P:poly(A)-dependent snoRNA 3'-end processing"/>
    <property type="evidence" value="ECO:0007669"/>
    <property type="project" value="TreeGrafter"/>
</dbReference>
<dbReference type="GO" id="GO:0000175">
    <property type="term" value="F:3'-5'-RNA exonuclease activity"/>
    <property type="evidence" value="ECO:0007669"/>
    <property type="project" value="InterPro"/>
</dbReference>
<dbReference type="Pfam" id="PF01612">
    <property type="entry name" value="DNA_pol_A_exo1"/>
    <property type="match status" value="1"/>
</dbReference>
<evidence type="ECO:0000313" key="11">
    <source>
        <dbReference type="EMBL" id="TQB73566.1"/>
    </source>
</evidence>
<evidence type="ECO:0000256" key="3">
    <source>
        <dbReference type="ARBA" id="ARBA00022722"/>
    </source>
</evidence>
<comment type="caution">
    <text evidence="11">The sequence shown here is derived from an EMBL/GenBank/DDBJ whole genome shotgun (WGS) entry which is preliminary data.</text>
</comment>
<dbReference type="Gene3D" id="3.30.420.10">
    <property type="entry name" value="Ribonuclease H-like superfamily/Ribonuclease H"/>
    <property type="match status" value="1"/>
</dbReference>
<comment type="similarity">
    <text evidence="8">Belongs to the exosome component 10/RRP6 family.</text>
</comment>
<keyword evidence="5" id="KW-0271">Exosome</keyword>
<proteinExistence type="inferred from homology"/>
<dbReference type="EMBL" id="VIFY01000041">
    <property type="protein sequence ID" value="TQB73566.1"/>
    <property type="molecule type" value="Genomic_DNA"/>
</dbReference>
<dbReference type="InterPro" id="IPR049559">
    <property type="entry name" value="Rrp6p-like_exo"/>
</dbReference>
<dbReference type="GO" id="GO:0071038">
    <property type="term" value="P:TRAMP-dependent tRNA surveillance pathway"/>
    <property type="evidence" value="ECO:0007669"/>
    <property type="project" value="TreeGrafter"/>
</dbReference>
<dbReference type="GO" id="GO:0000166">
    <property type="term" value="F:nucleotide binding"/>
    <property type="evidence" value="ECO:0007669"/>
    <property type="project" value="InterPro"/>
</dbReference>
<evidence type="ECO:0000256" key="1">
    <source>
        <dbReference type="ARBA" id="ARBA00004123"/>
    </source>
</evidence>
<feature type="domain" description="HRDC" evidence="10">
    <location>
        <begin position="451"/>
        <end position="531"/>
    </location>
</feature>
<dbReference type="OrthoDB" id="2250022at2759"/>
<dbReference type="GO" id="GO:0000467">
    <property type="term" value="P:exonucleolytic trimming to generate mature 3'-end of 5.8S rRNA from tricistronic rRNA transcript (SSU-rRNA, 5.8S rRNA, LSU-rRNA)"/>
    <property type="evidence" value="ECO:0007669"/>
    <property type="project" value="InterPro"/>
</dbReference>
<dbReference type="GO" id="GO:0005730">
    <property type="term" value="C:nucleolus"/>
    <property type="evidence" value="ECO:0007669"/>
    <property type="project" value="TreeGrafter"/>
</dbReference>
<evidence type="ECO:0000256" key="5">
    <source>
        <dbReference type="ARBA" id="ARBA00022835"/>
    </source>
</evidence>
<evidence type="ECO:0000256" key="6">
    <source>
        <dbReference type="ARBA" id="ARBA00022839"/>
    </source>
</evidence>
<dbReference type="GO" id="GO:0003727">
    <property type="term" value="F:single-stranded RNA binding"/>
    <property type="evidence" value="ECO:0007669"/>
    <property type="project" value="TreeGrafter"/>
</dbReference>
<dbReference type="InterPro" id="IPR044876">
    <property type="entry name" value="HRDC_dom_sf"/>
</dbReference>
<keyword evidence="3" id="KW-0540">Nuclease</keyword>
<dbReference type="SMART" id="SM00474">
    <property type="entry name" value="35EXOc"/>
    <property type="match status" value="1"/>
</dbReference>
<protein>
    <submittedName>
        <fullName evidence="11">Exosome nuclease subunit</fullName>
    </submittedName>
</protein>
<organism evidence="11 12">
    <name type="scientific">Monascus purpureus</name>
    <name type="common">Red mold</name>
    <name type="synonym">Monascus anka</name>
    <dbReference type="NCBI Taxonomy" id="5098"/>
    <lineage>
        <taxon>Eukaryota</taxon>
        <taxon>Fungi</taxon>
        <taxon>Dikarya</taxon>
        <taxon>Ascomycota</taxon>
        <taxon>Pezizomycotina</taxon>
        <taxon>Eurotiomycetes</taxon>
        <taxon>Eurotiomycetidae</taxon>
        <taxon>Eurotiales</taxon>
        <taxon>Aspergillaceae</taxon>
        <taxon>Monascus</taxon>
    </lineage>
</organism>
<evidence type="ECO:0000256" key="2">
    <source>
        <dbReference type="ARBA" id="ARBA00022552"/>
    </source>
</evidence>
<dbReference type="CDD" id="cd06147">
    <property type="entry name" value="Rrp6p_like_exo"/>
    <property type="match status" value="1"/>
</dbReference>
<dbReference type="SUPFAM" id="SSF47819">
    <property type="entry name" value="HRDC-like"/>
    <property type="match status" value="1"/>
</dbReference>
<dbReference type="InterPro" id="IPR012588">
    <property type="entry name" value="Exosome-assoc_fac_Rrp6_N"/>
</dbReference>
<dbReference type="SUPFAM" id="SSF53098">
    <property type="entry name" value="Ribonuclease H-like"/>
    <property type="match status" value="1"/>
</dbReference>
<dbReference type="Pfam" id="PF00570">
    <property type="entry name" value="HRDC"/>
    <property type="match status" value="1"/>
</dbReference>